<keyword evidence="2" id="KW-1185">Reference proteome</keyword>
<dbReference type="Proteomes" id="UP000032233">
    <property type="component" value="Unassembled WGS sequence"/>
</dbReference>
<dbReference type="EMBL" id="AZAC01000046">
    <property type="protein sequence ID" value="KIX11675.1"/>
    <property type="molecule type" value="Genomic_DNA"/>
</dbReference>
<organism evidence="1 2">
    <name type="scientific">Dethiosulfatarculus sandiegensis</name>
    <dbReference type="NCBI Taxonomy" id="1429043"/>
    <lineage>
        <taxon>Bacteria</taxon>
        <taxon>Pseudomonadati</taxon>
        <taxon>Thermodesulfobacteriota</taxon>
        <taxon>Desulfarculia</taxon>
        <taxon>Desulfarculales</taxon>
        <taxon>Desulfarculaceae</taxon>
        <taxon>Dethiosulfatarculus</taxon>
    </lineage>
</organism>
<protein>
    <submittedName>
        <fullName evidence="1">Uncharacterized protein</fullName>
    </submittedName>
</protein>
<evidence type="ECO:0000313" key="1">
    <source>
        <dbReference type="EMBL" id="KIX11675.1"/>
    </source>
</evidence>
<reference evidence="1 2" key="1">
    <citation type="submission" date="2013-11" db="EMBL/GenBank/DDBJ databases">
        <title>Metagenomic analysis of a methanogenic consortium involved in long chain n-alkane degradation.</title>
        <authorList>
            <person name="Davidova I.A."/>
            <person name="Callaghan A.V."/>
            <person name="Wawrik B."/>
            <person name="Pruitt S."/>
            <person name="Marks C."/>
            <person name="Duncan K.E."/>
            <person name="Suflita J.M."/>
        </authorList>
    </citation>
    <scope>NUCLEOTIDE SEQUENCE [LARGE SCALE GENOMIC DNA]</scope>
    <source>
        <strain evidence="1 2">SPR</strain>
    </source>
</reference>
<proteinExistence type="predicted"/>
<comment type="caution">
    <text evidence="1">The sequence shown here is derived from an EMBL/GenBank/DDBJ whole genome shotgun (WGS) entry which is preliminary data.</text>
</comment>
<name>A0A0D2JQA4_9BACT</name>
<accession>A0A0D2JQA4</accession>
<sequence length="41" mass="4687">MYRLSPYTLVAGYLVSYLVKSARAREKFCGQNNYGNNRLGL</sequence>
<dbReference type="InParanoid" id="A0A0D2JQA4"/>
<gene>
    <name evidence="1" type="ORF">X474_23060</name>
</gene>
<dbReference type="AlphaFoldDB" id="A0A0D2JQA4"/>
<evidence type="ECO:0000313" key="2">
    <source>
        <dbReference type="Proteomes" id="UP000032233"/>
    </source>
</evidence>